<evidence type="ECO:0000313" key="2">
    <source>
        <dbReference type="Proteomes" id="UP000011761"/>
    </source>
</evidence>
<dbReference type="HOGENOM" id="CLU_855257_0_0_1"/>
<dbReference type="KEGG" id="bcom:BAUCODRAFT_228063"/>
<name>M2MCM3_BAUPA</name>
<dbReference type="AlphaFoldDB" id="M2MCM3"/>
<dbReference type="EMBL" id="KB445559">
    <property type="protein sequence ID" value="EMC94286.1"/>
    <property type="molecule type" value="Genomic_DNA"/>
</dbReference>
<dbReference type="OMA" id="YIGVGAW"/>
<dbReference type="OrthoDB" id="5959761at2759"/>
<accession>M2MCM3</accession>
<reference evidence="1 2" key="1">
    <citation type="journal article" date="2012" name="PLoS Pathog.">
        <title>Diverse lifestyles and strategies of plant pathogenesis encoded in the genomes of eighteen Dothideomycetes fungi.</title>
        <authorList>
            <person name="Ohm R.A."/>
            <person name="Feau N."/>
            <person name="Henrissat B."/>
            <person name="Schoch C.L."/>
            <person name="Horwitz B.A."/>
            <person name="Barry K.W."/>
            <person name="Condon B.J."/>
            <person name="Copeland A.C."/>
            <person name="Dhillon B."/>
            <person name="Glaser F."/>
            <person name="Hesse C.N."/>
            <person name="Kosti I."/>
            <person name="LaButti K."/>
            <person name="Lindquist E.A."/>
            <person name="Lucas S."/>
            <person name="Salamov A.A."/>
            <person name="Bradshaw R.E."/>
            <person name="Ciuffetti L."/>
            <person name="Hamelin R.C."/>
            <person name="Kema G.H.J."/>
            <person name="Lawrence C."/>
            <person name="Scott J.A."/>
            <person name="Spatafora J.W."/>
            <person name="Turgeon B.G."/>
            <person name="de Wit P.J.G.M."/>
            <person name="Zhong S."/>
            <person name="Goodwin S.B."/>
            <person name="Grigoriev I.V."/>
        </authorList>
    </citation>
    <scope>NUCLEOTIDE SEQUENCE [LARGE SCALE GENOMIC DNA]</scope>
    <source>
        <strain evidence="1 2">UAMH 10762</strain>
    </source>
</reference>
<sequence>MQDANKAWHSAPQGVQDSIRNMVTLDKAGNVTFIGATKNSQALENWVRTFANGKTYIGTGSWNGNKGNPADNAQSSAANGIRDLIITYNDGDATPTLGAGKPRLNNKMVGQPDSLAHRTSINMAEVNPVHAVAREAVTPKGPGIILANTSHEQCTYNFYDNAQNGNGWAVPTFDHPTASVTLKAGATQFVSLHTDFKGRIQRGSVQPATWVEFQIKAANDGQAWGDISLEMGCDGAATIAATDGSNHRNGFQNEIISGAPAAAKVKRSDGRVVLDTTQGYWGGGPNKAASAYEEKVVGQKKAYILGGSGTDMVMSKNNCLRVEMY</sequence>
<dbReference type="eggNOG" id="ENOG502SJBN">
    <property type="taxonomic scope" value="Eukaryota"/>
</dbReference>
<dbReference type="RefSeq" id="XP_007679123.1">
    <property type="nucleotide sequence ID" value="XM_007680933.1"/>
</dbReference>
<gene>
    <name evidence="1" type="ORF">BAUCODRAFT_228063</name>
</gene>
<keyword evidence="2" id="KW-1185">Reference proteome</keyword>
<evidence type="ECO:0000313" key="1">
    <source>
        <dbReference type="EMBL" id="EMC94286.1"/>
    </source>
</evidence>
<proteinExistence type="predicted"/>
<dbReference type="Proteomes" id="UP000011761">
    <property type="component" value="Unassembled WGS sequence"/>
</dbReference>
<dbReference type="GeneID" id="19109930"/>
<organism evidence="1 2">
    <name type="scientific">Baudoinia panamericana (strain UAMH 10762)</name>
    <name type="common">Angels' share fungus</name>
    <name type="synonym">Baudoinia compniacensis (strain UAMH 10762)</name>
    <dbReference type="NCBI Taxonomy" id="717646"/>
    <lineage>
        <taxon>Eukaryota</taxon>
        <taxon>Fungi</taxon>
        <taxon>Dikarya</taxon>
        <taxon>Ascomycota</taxon>
        <taxon>Pezizomycotina</taxon>
        <taxon>Dothideomycetes</taxon>
        <taxon>Dothideomycetidae</taxon>
        <taxon>Mycosphaerellales</taxon>
        <taxon>Teratosphaeriaceae</taxon>
        <taxon>Baudoinia</taxon>
    </lineage>
</organism>
<protein>
    <submittedName>
        <fullName evidence="1">Uncharacterized protein</fullName>
    </submittedName>
</protein>